<sequence length="177" mass="19496">MSSRRLFVALRPPEHVAEALLDTMEGLPGARWQDADNLHVTLRFVGEVDRHMASDLTAALESVLFVPFPLHITGVGHFEGKGRARSIWARVAPSAELDLLQMRVEMACRRAGLAPETRRFTPHITLARLNSGSAPIGDWLHANGALSLGPWQVDGFSLFESDLTPNGALYSEITKFQ</sequence>
<dbReference type="OrthoDB" id="9793819at2"/>
<keyword evidence="4" id="KW-1185">Reference proteome</keyword>
<dbReference type="Proteomes" id="UP000286576">
    <property type="component" value="Unassembled WGS sequence"/>
</dbReference>
<evidence type="ECO:0000313" key="3">
    <source>
        <dbReference type="EMBL" id="RIV89402.1"/>
    </source>
</evidence>
<feature type="short sequence motif" description="HXTX 2" evidence="2">
    <location>
        <begin position="123"/>
        <end position="126"/>
    </location>
</feature>
<dbReference type="NCBIfam" id="TIGR02258">
    <property type="entry name" value="2_5_ligase"/>
    <property type="match status" value="1"/>
</dbReference>
<feature type="active site" description="Proton donor" evidence="2">
    <location>
        <position position="39"/>
    </location>
</feature>
<dbReference type="PANTHER" id="PTHR35561">
    <property type="entry name" value="RNA 2',3'-CYCLIC PHOSPHODIESTERASE"/>
    <property type="match status" value="1"/>
</dbReference>
<dbReference type="RefSeq" id="WP_119584881.1">
    <property type="nucleotide sequence ID" value="NZ_CAWODQ010000001.1"/>
</dbReference>
<dbReference type="InterPro" id="IPR004175">
    <property type="entry name" value="RNA_CPDase"/>
</dbReference>
<dbReference type="Pfam" id="PF13563">
    <property type="entry name" value="2_5_RNA_ligase2"/>
    <property type="match status" value="1"/>
</dbReference>
<dbReference type="EC" id="3.1.4.58" evidence="2"/>
<feature type="short sequence motif" description="HXTX 1" evidence="2">
    <location>
        <begin position="39"/>
        <end position="42"/>
    </location>
</feature>
<dbReference type="Gene3D" id="3.90.1140.10">
    <property type="entry name" value="Cyclic phosphodiesterase"/>
    <property type="match status" value="1"/>
</dbReference>
<evidence type="ECO:0000313" key="4">
    <source>
        <dbReference type="Proteomes" id="UP000286576"/>
    </source>
</evidence>
<organism evidence="3 4">
    <name type="scientific">Aurantiacibacter zhengii</name>
    <dbReference type="NCBI Taxonomy" id="2307003"/>
    <lineage>
        <taxon>Bacteria</taxon>
        <taxon>Pseudomonadati</taxon>
        <taxon>Pseudomonadota</taxon>
        <taxon>Alphaproteobacteria</taxon>
        <taxon>Sphingomonadales</taxon>
        <taxon>Erythrobacteraceae</taxon>
        <taxon>Aurantiacibacter</taxon>
    </lineage>
</organism>
<dbReference type="InterPro" id="IPR009097">
    <property type="entry name" value="Cyclic_Pdiesterase"/>
</dbReference>
<name>A0A418NXR2_9SPHN</name>
<dbReference type="AlphaFoldDB" id="A0A418NXR2"/>
<comment type="similarity">
    <text evidence="2">Belongs to the 2H phosphoesterase superfamily. ThpR family.</text>
</comment>
<reference evidence="3 4" key="1">
    <citation type="submission" date="2018-08" db="EMBL/GenBank/DDBJ databases">
        <title>Erythrobacter zhengii sp.nov., a bacterium isolated from deep-sea sediment.</title>
        <authorList>
            <person name="Fang C."/>
            <person name="Wu Y.-H."/>
            <person name="Sun C."/>
            <person name="Wang H."/>
            <person name="Cheng H."/>
            <person name="Meng F.-X."/>
            <person name="Wang C.-S."/>
            <person name="Xu X.-W."/>
        </authorList>
    </citation>
    <scope>NUCLEOTIDE SEQUENCE [LARGE SCALE GENOMIC DNA]</scope>
    <source>
        <strain evidence="3 4">V18</strain>
    </source>
</reference>
<comment type="caution">
    <text evidence="3">The sequence shown here is derived from an EMBL/GenBank/DDBJ whole genome shotgun (WGS) entry which is preliminary data.</text>
</comment>
<evidence type="ECO:0000256" key="1">
    <source>
        <dbReference type="ARBA" id="ARBA00022801"/>
    </source>
</evidence>
<dbReference type="SUPFAM" id="SSF55144">
    <property type="entry name" value="LigT-like"/>
    <property type="match status" value="1"/>
</dbReference>
<feature type="active site" description="Proton acceptor" evidence="2">
    <location>
        <position position="123"/>
    </location>
</feature>
<comment type="catalytic activity">
    <reaction evidence="2">
        <text>a 3'-end 2',3'-cyclophospho-ribonucleotide-RNA + H2O = a 3'-end 2'-phospho-ribonucleotide-RNA + H(+)</text>
        <dbReference type="Rhea" id="RHEA:11828"/>
        <dbReference type="Rhea" id="RHEA-COMP:10464"/>
        <dbReference type="Rhea" id="RHEA-COMP:17353"/>
        <dbReference type="ChEBI" id="CHEBI:15377"/>
        <dbReference type="ChEBI" id="CHEBI:15378"/>
        <dbReference type="ChEBI" id="CHEBI:83064"/>
        <dbReference type="ChEBI" id="CHEBI:173113"/>
        <dbReference type="EC" id="3.1.4.58"/>
    </reaction>
</comment>
<gene>
    <name evidence="3" type="primary">thpR</name>
    <name evidence="3" type="ORF">D2V07_02705</name>
</gene>
<comment type="function">
    <text evidence="2">Hydrolyzes RNA 2',3'-cyclic phosphodiester to an RNA 2'-phosphomonoester.</text>
</comment>
<dbReference type="HAMAP" id="MF_01940">
    <property type="entry name" value="RNA_CPDase"/>
    <property type="match status" value="1"/>
</dbReference>
<dbReference type="GO" id="GO:0008664">
    <property type="term" value="F:RNA 2',3'-cyclic 3'-phosphodiesterase activity"/>
    <property type="evidence" value="ECO:0007669"/>
    <property type="project" value="UniProtKB-EC"/>
</dbReference>
<dbReference type="GO" id="GO:0004113">
    <property type="term" value="F:2',3'-cyclic-nucleotide 3'-phosphodiesterase activity"/>
    <property type="evidence" value="ECO:0007669"/>
    <property type="project" value="InterPro"/>
</dbReference>
<keyword evidence="1 2" id="KW-0378">Hydrolase</keyword>
<protein>
    <recommendedName>
        <fullName evidence="2">RNA 2',3'-cyclic phosphodiesterase</fullName>
        <shortName evidence="2">RNA 2',3'-CPDase</shortName>
        <ecNumber evidence="2">3.1.4.58</ecNumber>
    </recommendedName>
</protein>
<accession>A0A418NXR2</accession>
<dbReference type="PANTHER" id="PTHR35561:SF1">
    <property type="entry name" value="RNA 2',3'-CYCLIC PHOSPHODIESTERASE"/>
    <property type="match status" value="1"/>
</dbReference>
<dbReference type="EMBL" id="QXFL01000001">
    <property type="protein sequence ID" value="RIV89402.1"/>
    <property type="molecule type" value="Genomic_DNA"/>
</dbReference>
<evidence type="ECO:0000256" key="2">
    <source>
        <dbReference type="HAMAP-Rule" id="MF_01940"/>
    </source>
</evidence>
<proteinExistence type="inferred from homology"/>